<dbReference type="GO" id="GO:0003700">
    <property type="term" value="F:DNA-binding transcription factor activity"/>
    <property type="evidence" value="ECO:0007669"/>
    <property type="project" value="InterPro"/>
</dbReference>
<protein>
    <recommendedName>
        <fullName evidence="4">AP2/ERF domain-containing protein</fullName>
    </recommendedName>
</protein>
<feature type="domain" description="AP2/ERF" evidence="4">
    <location>
        <begin position="39"/>
        <end position="97"/>
    </location>
</feature>
<dbReference type="PROSITE" id="PS51032">
    <property type="entry name" value="AP2_ERF"/>
    <property type="match status" value="1"/>
</dbReference>
<gene>
    <name evidence="5" type="ORF">LCGC14_1788020</name>
</gene>
<evidence type="ECO:0000256" key="3">
    <source>
        <dbReference type="ARBA" id="ARBA00023163"/>
    </source>
</evidence>
<evidence type="ECO:0000256" key="1">
    <source>
        <dbReference type="ARBA" id="ARBA00023015"/>
    </source>
</evidence>
<evidence type="ECO:0000313" key="5">
    <source>
        <dbReference type="EMBL" id="KKM02080.1"/>
    </source>
</evidence>
<dbReference type="EMBL" id="LAZR01017031">
    <property type="protein sequence ID" value="KKM02080.1"/>
    <property type="molecule type" value="Genomic_DNA"/>
</dbReference>
<keyword evidence="2" id="KW-0238">DNA-binding</keyword>
<dbReference type="InterPro" id="IPR001471">
    <property type="entry name" value="AP2/ERF_dom"/>
</dbReference>
<evidence type="ECO:0000256" key="2">
    <source>
        <dbReference type="ARBA" id="ARBA00023125"/>
    </source>
</evidence>
<sequence length="108" mass="12893">MDKPARKERLSDLAGKAMTIINVTATKRLVFKQKPTDSKYKGVYLRKDGRKKKWRAYIKYNKKPRHIGYFYEEKDAAIAFDKVHREVHGKIGMINRDIYPEDFEQERE</sequence>
<dbReference type="Gene3D" id="3.30.730.10">
    <property type="entry name" value="AP2/ERF domain"/>
    <property type="match status" value="1"/>
</dbReference>
<evidence type="ECO:0000259" key="4">
    <source>
        <dbReference type="PROSITE" id="PS51032"/>
    </source>
</evidence>
<dbReference type="SUPFAM" id="SSF54171">
    <property type="entry name" value="DNA-binding domain"/>
    <property type="match status" value="1"/>
</dbReference>
<dbReference type="AlphaFoldDB" id="A0A0F9GTC7"/>
<accession>A0A0F9GTC7</accession>
<reference evidence="5" key="1">
    <citation type="journal article" date="2015" name="Nature">
        <title>Complex archaea that bridge the gap between prokaryotes and eukaryotes.</title>
        <authorList>
            <person name="Spang A."/>
            <person name="Saw J.H."/>
            <person name="Jorgensen S.L."/>
            <person name="Zaremba-Niedzwiedzka K."/>
            <person name="Martijn J."/>
            <person name="Lind A.E."/>
            <person name="van Eijk R."/>
            <person name="Schleper C."/>
            <person name="Guy L."/>
            <person name="Ettema T.J."/>
        </authorList>
    </citation>
    <scope>NUCLEOTIDE SEQUENCE</scope>
</reference>
<dbReference type="InterPro" id="IPR036955">
    <property type="entry name" value="AP2/ERF_dom_sf"/>
</dbReference>
<comment type="caution">
    <text evidence="5">The sequence shown here is derived from an EMBL/GenBank/DDBJ whole genome shotgun (WGS) entry which is preliminary data.</text>
</comment>
<name>A0A0F9GTC7_9ZZZZ</name>
<dbReference type="InterPro" id="IPR016177">
    <property type="entry name" value="DNA-bd_dom_sf"/>
</dbReference>
<dbReference type="GO" id="GO:0003677">
    <property type="term" value="F:DNA binding"/>
    <property type="evidence" value="ECO:0007669"/>
    <property type="project" value="UniProtKB-KW"/>
</dbReference>
<organism evidence="5">
    <name type="scientific">marine sediment metagenome</name>
    <dbReference type="NCBI Taxonomy" id="412755"/>
    <lineage>
        <taxon>unclassified sequences</taxon>
        <taxon>metagenomes</taxon>
        <taxon>ecological metagenomes</taxon>
    </lineage>
</organism>
<proteinExistence type="predicted"/>
<keyword evidence="1" id="KW-0805">Transcription regulation</keyword>
<keyword evidence="3" id="KW-0804">Transcription</keyword>